<dbReference type="KEGG" id="tet:TTHERM_000698683"/>
<proteinExistence type="predicted"/>
<evidence type="ECO:0000313" key="3">
    <source>
        <dbReference type="EMBL" id="EWS76695.1"/>
    </source>
</evidence>
<feature type="transmembrane region" description="Helical" evidence="2">
    <location>
        <begin position="251"/>
        <end position="271"/>
    </location>
</feature>
<dbReference type="EMBL" id="GG662861">
    <property type="protein sequence ID" value="EWS76695.1"/>
    <property type="molecule type" value="Genomic_DNA"/>
</dbReference>
<protein>
    <submittedName>
        <fullName evidence="3">Transmembrane protein, putative</fullName>
    </submittedName>
</protein>
<dbReference type="InParanoid" id="W7XBD6"/>
<keyword evidence="2" id="KW-0472">Membrane</keyword>
<accession>W7XBD6</accession>
<feature type="transmembrane region" description="Helical" evidence="2">
    <location>
        <begin position="84"/>
        <end position="105"/>
    </location>
</feature>
<feature type="transmembrane region" description="Helical" evidence="2">
    <location>
        <begin position="110"/>
        <end position="131"/>
    </location>
</feature>
<feature type="transmembrane region" description="Helical" evidence="2">
    <location>
        <begin position="6"/>
        <end position="26"/>
    </location>
</feature>
<feature type="transmembrane region" description="Helical" evidence="2">
    <location>
        <begin position="222"/>
        <end position="245"/>
    </location>
</feature>
<reference evidence="4" key="1">
    <citation type="journal article" date="2006" name="PLoS Biol.">
        <title>Macronuclear genome sequence of the ciliate Tetrahymena thermophila, a model eukaryote.</title>
        <authorList>
            <person name="Eisen J.A."/>
            <person name="Coyne R.S."/>
            <person name="Wu M."/>
            <person name="Wu D."/>
            <person name="Thiagarajan M."/>
            <person name="Wortman J.R."/>
            <person name="Badger J.H."/>
            <person name="Ren Q."/>
            <person name="Amedeo P."/>
            <person name="Jones K.M."/>
            <person name="Tallon L.J."/>
            <person name="Delcher A.L."/>
            <person name="Salzberg S.L."/>
            <person name="Silva J.C."/>
            <person name="Haas B.J."/>
            <person name="Majoros W.H."/>
            <person name="Farzad M."/>
            <person name="Carlton J.M."/>
            <person name="Smith R.K. Jr."/>
            <person name="Garg J."/>
            <person name="Pearlman R.E."/>
            <person name="Karrer K.M."/>
            <person name="Sun L."/>
            <person name="Manning G."/>
            <person name="Elde N.C."/>
            <person name="Turkewitz A.P."/>
            <person name="Asai D.J."/>
            <person name="Wilkes D.E."/>
            <person name="Wang Y."/>
            <person name="Cai H."/>
            <person name="Collins K."/>
            <person name="Stewart B.A."/>
            <person name="Lee S.R."/>
            <person name="Wilamowska K."/>
            <person name="Weinberg Z."/>
            <person name="Ruzzo W.L."/>
            <person name="Wloga D."/>
            <person name="Gaertig J."/>
            <person name="Frankel J."/>
            <person name="Tsao C.-C."/>
            <person name="Gorovsky M.A."/>
            <person name="Keeling P.J."/>
            <person name="Waller R.F."/>
            <person name="Patron N.J."/>
            <person name="Cherry J.M."/>
            <person name="Stover N.A."/>
            <person name="Krieger C.J."/>
            <person name="del Toro C."/>
            <person name="Ryder H.F."/>
            <person name="Williamson S.C."/>
            <person name="Barbeau R.A."/>
            <person name="Hamilton E.P."/>
            <person name="Orias E."/>
        </authorList>
    </citation>
    <scope>NUCLEOTIDE SEQUENCE [LARGE SCALE GENOMIC DNA]</scope>
    <source>
        <strain evidence="4">SB210</strain>
    </source>
</reference>
<evidence type="ECO:0000256" key="2">
    <source>
        <dbReference type="SAM" id="Phobius"/>
    </source>
</evidence>
<feature type="transmembrane region" description="Helical" evidence="2">
    <location>
        <begin position="146"/>
        <end position="167"/>
    </location>
</feature>
<feature type="region of interest" description="Disordered" evidence="1">
    <location>
        <begin position="195"/>
        <end position="216"/>
    </location>
</feature>
<dbReference type="Proteomes" id="UP000009168">
    <property type="component" value="Unassembled WGS sequence"/>
</dbReference>
<gene>
    <name evidence="3" type="ORF">TTHERM_000698683</name>
</gene>
<dbReference type="AlphaFoldDB" id="W7XBD6"/>
<keyword evidence="2" id="KW-1133">Transmembrane helix</keyword>
<keyword evidence="2 3" id="KW-0812">Transmembrane</keyword>
<keyword evidence="4" id="KW-1185">Reference proteome</keyword>
<evidence type="ECO:0000256" key="1">
    <source>
        <dbReference type="SAM" id="MobiDB-lite"/>
    </source>
</evidence>
<feature type="transmembrane region" description="Helical" evidence="2">
    <location>
        <begin position="47"/>
        <end position="64"/>
    </location>
</feature>
<name>W7XBD6_TETTS</name>
<dbReference type="RefSeq" id="XP_012650765.1">
    <property type="nucleotide sequence ID" value="XM_012795311.1"/>
</dbReference>
<organism evidence="3 4">
    <name type="scientific">Tetrahymena thermophila (strain SB210)</name>
    <dbReference type="NCBI Taxonomy" id="312017"/>
    <lineage>
        <taxon>Eukaryota</taxon>
        <taxon>Sar</taxon>
        <taxon>Alveolata</taxon>
        <taxon>Ciliophora</taxon>
        <taxon>Intramacronucleata</taxon>
        <taxon>Oligohymenophorea</taxon>
        <taxon>Hymenostomatida</taxon>
        <taxon>Tetrahymenina</taxon>
        <taxon>Tetrahymenidae</taxon>
        <taxon>Tetrahymena</taxon>
    </lineage>
</organism>
<evidence type="ECO:0000313" key="4">
    <source>
        <dbReference type="Proteomes" id="UP000009168"/>
    </source>
</evidence>
<dbReference type="GeneID" id="24440272"/>
<sequence length="275" mass="33353">MIQFFACIQFFLFSSFYITLLFQSKISMHAKKHTKIKINKERQKHPSLFNNLLVYLLSFLNNFNEKQTDINQSQSQDFDCQFNFFTFYFFLSLACLINNIVIFFFDFVQLLINITFIIDYLIDILFSYPYYYSLFKNFNSPNPSRFFNYLLHQNFIYSMMISLQLTIKQQLIITLILHQCSSRACPIYLSPHHANSKFKKQKNQQKNQREKKSKRKQRNKQIILLLFHSFIHLFRCQIFFIFIILKINKQTFFLLFIQFSFNYSLICSFIITQNI</sequence>